<dbReference type="InterPro" id="IPR038601">
    <property type="entry name" value="MttB-like_sf"/>
</dbReference>
<reference evidence="4" key="1">
    <citation type="journal article" date="2014" name="Front. Microbiol.">
        <title>High frequency of phylogenetically diverse reductive dehalogenase-homologous genes in deep subseafloor sedimentary metagenomes.</title>
        <authorList>
            <person name="Kawai M."/>
            <person name="Futagami T."/>
            <person name="Toyoda A."/>
            <person name="Takaki Y."/>
            <person name="Nishi S."/>
            <person name="Hori S."/>
            <person name="Arai W."/>
            <person name="Tsubouchi T."/>
            <person name="Morono Y."/>
            <person name="Uchiyama I."/>
            <person name="Ito T."/>
            <person name="Fujiyama A."/>
            <person name="Inagaki F."/>
            <person name="Takami H."/>
        </authorList>
    </citation>
    <scope>NUCLEOTIDE SEQUENCE</scope>
    <source>
        <strain evidence="4">Expedition CK06-06</strain>
    </source>
</reference>
<dbReference type="GO" id="GO:0032259">
    <property type="term" value="P:methylation"/>
    <property type="evidence" value="ECO:0007669"/>
    <property type="project" value="UniProtKB-KW"/>
</dbReference>
<comment type="caution">
    <text evidence="4">The sequence shown here is derived from an EMBL/GenBank/DDBJ whole genome shotgun (WGS) entry which is preliminary data.</text>
</comment>
<dbReference type="EMBL" id="BARW01022197">
    <property type="protein sequence ID" value="GAI96689.1"/>
    <property type="molecule type" value="Genomic_DNA"/>
</dbReference>
<keyword evidence="2" id="KW-0489">Methyltransferase</keyword>
<evidence type="ECO:0008006" key="5">
    <source>
        <dbReference type="Google" id="ProtNLM"/>
    </source>
</evidence>
<evidence type="ECO:0000313" key="4">
    <source>
        <dbReference type="EMBL" id="GAI96689.1"/>
    </source>
</evidence>
<evidence type="ECO:0000256" key="3">
    <source>
        <dbReference type="ARBA" id="ARBA00022679"/>
    </source>
</evidence>
<dbReference type="Pfam" id="PF06253">
    <property type="entry name" value="MTTB"/>
    <property type="match status" value="1"/>
</dbReference>
<dbReference type="GO" id="GO:0008168">
    <property type="term" value="F:methyltransferase activity"/>
    <property type="evidence" value="ECO:0007669"/>
    <property type="project" value="UniProtKB-KW"/>
</dbReference>
<organism evidence="4">
    <name type="scientific">marine sediment metagenome</name>
    <dbReference type="NCBI Taxonomy" id="412755"/>
    <lineage>
        <taxon>unclassified sequences</taxon>
        <taxon>metagenomes</taxon>
        <taxon>ecological metagenomes</taxon>
    </lineage>
</organism>
<dbReference type="Gene3D" id="3.20.20.480">
    <property type="entry name" value="Trimethylamine methyltransferase-like"/>
    <property type="match status" value="1"/>
</dbReference>
<dbReference type="InterPro" id="IPR010426">
    <property type="entry name" value="MTTB_MeTrfase"/>
</dbReference>
<comment type="similarity">
    <text evidence="1">Belongs to the trimethylamine methyltransferase family.</text>
</comment>
<dbReference type="GO" id="GO:0015948">
    <property type="term" value="P:methanogenesis"/>
    <property type="evidence" value="ECO:0007669"/>
    <property type="project" value="InterPro"/>
</dbReference>
<dbReference type="AlphaFoldDB" id="X1UWF2"/>
<gene>
    <name evidence="4" type="ORF">S12H4_37120</name>
</gene>
<feature type="non-terminal residue" evidence="4">
    <location>
        <position position="217"/>
    </location>
</feature>
<name>X1UWF2_9ZZZZ</name>
<evidence type="ECO:0000256" key="1">
    <source>
        <dbReference type="ARBA" id="ARBA00007137"/>
    </source>
</evidence>
<accession>X1UWF2</accession>
<sequence length="217" mass="24406">MALKGFTRNFKPLEILTEEQVEAIHRGTLDVLWETGIRLEHERALKVLEKNGCKVDYESNRVHFPPGLVEESLRKCPSAFRVKARDPQNSLMIGGNTLYFGPFPGMQTVDLDTWEPRAATRKENYDGVTILDALPNLHIIWNYTPFFGFEGVPPVMALPESTAGKIRNSTKFLSEGYSNDSEIFTIQMAQAVGTEMFVPCTPAPPLTYYYGSIEAIL</sequence>
<keyword evidence="3" id="KW-0808">Transferase</keyword>
<proteinExistence type="inferred from homology"/>
<evidence type="ECO:0000256" key="2">
    <source>
        <dbReference type="ARBA" id="ARBA00022603"/>
    </source>
</evidence>
<protein>
    <recommendedName>
        <fullName evidence="5">Trimethylamine methyltransferase</fullName>
    </recommendedName>
</protein>